<feature type="region of interest" description="Disordered" evidence="1">
    <location>
        <begin position="30"/>
        <end position="99"/>
    </location>
</feature>
<sequence>MHTVHRRVTGFTRLTVIGVVTVAGFNLASCSDDGSSSTSSSSVSSSSSSTSLSSSASSSSSSSSTMTSTSTEPTSNNQPDPHSQQPPTANEARSGRAAAATGGEIGWAVGDWVGHGRTLKIQPNGAGQFIGYNGAIEKDFDARLTINSTTGDPSNGTITATVDSSEPLGKKYDDMLKPGTPITFTVKDGVATDSVIQTTVCDYYSPAYTSTHSDQGTCGV</sequence>
<dbReference type="AlphaFoldDB" id="A0A2W5T354"/>
<organism evidence="2 3">
    <name type="scientific">Corynebacterium kroppenstedtii</name>
    <dbReference type="NCBI Taxonomy" id="161879"/>
    <lineage>
        <taxon>Bacteria</taxon>
        <taxon>Bacillati</taxon>
        <taxon>Actinomycetota</taxon>
        <taxon>Actinomycetes</taxon>
        <taxon>Mycobacteriales</taxon>
        <taxon>Corynebacteriaceae</taxon>
        <taxon>Corynebacterium</taxon>
    </lineage>
</organism>
<proteinExistence type="predicted"/>
<protein>
    <submittedName>
        <fullName evidence="2">Uncharacterized protein</fullName>
    </submittedName>
</protein>
<feature type="compositionally biased region" description="Low complexity" evidence="1">
    <location>
        <begin position="35"/>
        <end position="75"/>
    </location>
</feature>
<accession>A0A2W5T354</accession>
<gene>
    <name evidence="2" type="ORF">DI525_01570</name>
</gene>
<dbReference type="EMBL" id="QFRA01000002">
    <property type="protein sequence ID" value="PZR06486.1"/>
    <property type="molecule type" value="Genomic_DNA"/>
</dbReference>
<evidence type="ECO:0000313" key="3">
    <source>
        <dbReference type="Proteomes" id="UP000249432"/>
    </source>
</evidence>
<evidence type="ECO:0000313" key="2">
    <source>
        <dbReference type="EMBL" id="PZR06486.1"/>
    </source>
</evidence>
<feature type="compositionally biased region" description="Polar residues" evidence="1">
    <location>
        <begin position="76"/>
        <end position="87"/>
    </location>
</feature>
<reference evidence="2 3" key="1">
    <citation type="submission" date="2017-08" db="EMBL/GenBank/DDBJ databases">
        <title>Infants hospitalized years apart are colonized by the same room-sourced microbial strains.</title>
        <authorList>
            <person name="Brooks B."/>
            <person name="Olm M.R."/>
            <person name="Firek B.A."/>
            <person name="Baker R."/>
            <person name="Thomas B.C."/>
            <person name="Morowitz M.J."/>
            <person name="Banfield J.F."/>
        </authorList>
    </citation>
    <scope>NUCLEOTIDE SEQUENCE [LARGE SCALE GENOMIC DNA]</scope>
    <source>
        <strain evidence="2">S2_003_000_R1_3</strain>
    </source>
</reference>
<evidence type="ECO:0000256" key="1">
    <source>
        <dbReference type="SAM" id="MobiDB-lite"/>
    </source>
</evidence>
<comment type="caution">
    <text evidence="2">The sequence shown here is derived from an EMBL/GenBank/DDBJ whole genome shotgun (WGS) entry which is preliminary data.</text>
</comment>
<name>A0A2W5T354_9CORY</name>
<dbReference type="Proteomes" id="UP000249432">
    <property type="component" value="Unassembled WGS sequence"/>
</dbReference>
<dbReference type="RefSeq" id="WP_303734046.1">
    <property type="nucleotide sequence ID" value="NZ_CAKZHK010000001.1"/>
</dbReference>
<feature type="compositionally biased region" description="Low complexity" evidence="1">
    <location>
        <begin position="88"/>
        <end position="99"/>
    </location>
</feature>